<dbReference type="InterPro" id="IPR004398">
    <property type="entry name" value="RNA_MeTrfase_RsmD"/>
</dbReference>
<dbReference type="InterPro" id="IPR029063">
    <property type="entry name" value="SAM-dependent_MTases_sf"/>
</dbReference>
<keyword evidence="1 3" id="KW-0489">Methyltransferase</keyword>
<dbReference type="InterPro" id="IPR002052">
    <property type="entry name" value="DNA_methylase_N6_adenine_CS"/>
</dbReference>
<dbReference type="EMBL" id="FOHU01000001">
    <property type="protein sequence ID" value="SES66421.1"/>
    <property type="molecule type" value="Genomic_DNA"/>
</dbReference>
<name>A0A1H9YC32_9FIRM</name>
<accession>A0A1H9YC32</accession>
<evidence type="ECO:0000313" key="4">
    <source>
        <dbReference type="Proteomes" id="UP000199568"/>
    </source>
</evidence>
<dbReference type="STRING" id="426128.SAMN05660297_00148"/>
<sequence length="186" mass="21029">MRIIAGKARGYRLITPKDFKIRPTSDRVKESIFNIIQNYIIDGIVIDLFAGTGSLGLEALSRNAEKVYFVDKDKDSIDIIKQNLSKMNLLAKGEIIHADVISAINNLTEKKVQADIIFMDPPYNKGLGNAALEDIDTSELLAPSGRIIIEHDKSEDMPIEMNKLHQFRRKDYGNTSVSFYKQKEEI</sequence>
<dbReference type="AlphaFoldDB" id="A0A1H9YC32"/>
<evidence type="ECO:0000256" key="2">
    <source>
        <dbReference type="ARBA" id="ARBA00022679"/>
    </source>
</evidence>
<dbReference type="Gene3D" id="3.40.50.150">
    <property type="entry name" value="Vaccinia Virus protein VP39"/>
    <property type="match status" value="1"/>
</dbReference>
<dbReference type="NCBIfam" id="TIGR00095">
    <property type="entry name" value="16S rRNA (guanine(966)-N(2))-methyltransferase RsmD"/>
    <property type="match status" value="1"/>
</dbReference>
<protein>
    <submittedName>
        <fullName evidence="3">16S rRNA (Guanine(966)-N(2))-methyltransferase RsmD</fullName>
    </submittedName>
</protein>
<dbReference type="GO" id="GO:0008168">
    <property type="term" value="F:methyltransferase activity"/>
    <property type="evidence" value="ECO:0007669"/>
    <property type="project" value="UniProtKB-KW"/>
</dbReference>
<gene>
    <name evidence="3" type="ORF">SAMN05660297_00148</name>
</gene>
<proteinExistence type="predicted"/>
<evidence type="ECO:0000256" key="1">
    <source>
        <dbReference type="ARBA" id="ARBA00022603"/>
    </source>
</evidence>
<dbReference type="PANTHER" id="PTHR43542:SF1">
    <property type="entry name" value="METHYLTRANSFERASE"/>
    <property type="match status" value="1"/>
</dbReference>
<dbReference type="Proteomes" id="UP000199568">
    <property type="component" value="Unassembled WGS sequence"/>
</dbReference>
<evidence type="ECO:0000313" key="3">
    <source>
        <dbReference type="EMBL" id="SES66421.1"/>
    </source>
</evidence>
<organism evidence="3 4">
    <name type="scientific">Natronincola peptidivorans</name>
    <dbReference type="NCBI Taxonomy" id="426128"/>
    <lineage>
        <taxon>Bacteria</taxon>
        <taxon>Bacillati</taxon>
        <taxon>Bacillota</taxon>
        <taxon>Clostridia</taxon>
        <taxon>Peptostreptococcales</taxon>
        <taxon>Natronincolaceae</taxon>
        <taxon>Natronincola</taxon>
    </lineage>
</organism>
<dbReference type="SUPFAM" id="SSF53335">
    <property type="entry name" value="S-adenosyl-L-methionine-dependent methyltransferases"/>
    <property type="match status" value="1"/>
</dbReference>
<dbReference type="GO" id="GO:0003676">
    <property type="term" value="F:nucleic acid binding"/>
    <property type="evidence" value="ECO:0007669"/>
    <property type="project" value="InterPro"/>
</dbReference>
<keyword evidence="2 3" id="KW-0808">Transferase</keyword>
<dbReference type="Pfam" id="PF03602">
    <property type="entry name" value="Cons_hypoth95"/>
    <property type="match status" value="1"/>
</dbReference>
<dbReference type="PROSITE" id="PS00092">
    <property type="entry name" value="N6_MTASE"/>
    <property type="match status" value="1"/>
</dbReference>
<dbReference type="CDD" id="cd02440">
    <property type="entry name" value="AdoMet_MTases"/>
    <property type="match status" value="1"/>
</dbReference>
<reference evidence="3 4" key="1">
    <citation type="submission" date="2016-10" db="EMBL/GenBank/DDBJ databases">
        <authorList>
            <person name="de Groot N.N."/>
        </authorList>
    </citation>
    <scope>NUCLEOTIDE SEQUENCE [LARGE SCALE GENOMIC DNA]</scope>
    <source>
        <strain evidence="3 4">DSM 18979</strain>
    </source>
</reference>
<dbReference type="PIRSF" id="PIRSF004553">
    <property type="entry name" value="CHP00095"/>
    <property type="match status" value="1"/>
</dbReference>
<dbReference type="PANTHER" id="PTHR43542">
    <property type="entry name" value="METHYLTRANSFERASE"/>
    <property type="match status" value="1"/>
</dbReference>
<dbReference type="GO" id="GO:0031167">
    <property type="term" value="P:rRNA methylation"/>
    <property type="evidence" value="ECO:0007669"/>
    <property type="project" value="InterPro"/>
</dbReference>
<keyword evidence="4" id="KW-1185">Reference proteome</keyword>